<dbReference type="InterPro" id="IPR045584">
    <property type="entry name" value="Pilin-like"/>
</dbReference>
<evidence type="ECO:0000259" key="2">
    <source>
        <dbReference type="Pfam" id="PF08334"/>
    </source>
</evidence>
<sequence>MKRLLRPALIFVACACALALLVIRIVIPGVAHGVRASRAYQDFVLFESDLSAYREKGKELPPDLEVLVKELYPHYGRLPIDPWGNHYTYRRVRKSDRDTHEFLSSGPDGTFGTKDDLSSLDTGTGK</sequence>
<dbReference type="SUPFAM" id="SSF54523">
    <property type="entry name" value="Pili subunits"/>
    <property type="match status" value="1"/>
</dbReference>
<evidence type="ECO:0000313" key="4">
    <source>
        <dbReference type="Proteomes" id="UP001165653"/>
    </source>
</evidence>
<dbReference type="EMBL" id="JAPDDR010000007">
    <property type="protein sequence ID" value="MCW1914729.1"/>
    <property type="molecule type" value="Genomic_DNA"/>
</dbReference>
<organism evidence="3 4">
    <name type="scientific">Luteolibacter rhizosphaerae</name>
    <dbReference type="NCBI Taxonomy" id="2989719"/>
    <lineage>
        <taxon>Bacteria</taxon>
        <taxon>Pseudomonadati</taxon>
        <taxon>Verrucomicrobiota</taxon>
        <taxon>Verrucomicrobiia</taxon>
        <taxon>Verrucomicrobiales</taxon>
        <taxon>Verrucomicrobiaceae</taxon>
        <taxon>Luteolibacter</taxon>
    </lineage>
</organism>
<proteinExistence type="predicted"/>
<name>A0ABT3G5G8_9BACT</name>
<dbReference type="InterPro" id="IPR013545">
    <property type="entry name" value="T2SS_protein-GspG_C"/>
</dbReference>
<evidence type="ECO:0000313" key="3">
    <source>
        <dbReference type="EMBL" id="MCW1914729.1"/>
    </source>
</evidence>
<dbReference type="RefSeq" id="WP_264514264.1">
    <property type="nucleotide sequence ID" value="NZ_JAPDDR010000007.1"/>
</dbReference>
<dbReference type="Proteomes" id="UP001165653">
    <property type="component" value="Unassembled WGS sequence"/>
</dbReference>
<feature type="domain" description="Type II secretion system protein GspG C-terminal" evidence="2">
    <location>
        <begin position="37"/>
        <end position="116"/>
    </location>
</feature>
<keyword evidence="4" id="KW-1185">Reference proteome</keyword>
<accession>A0ABT3G5G8</accession>
<evidence type="ECO:0000256" key="1">
    <source>
        <dbReference type="SAM" id="MobiDB-lite"/>
    </source>
</evidence>
<dbReference type="Pfam" id="PF08334">
    <property type="entry name" value="T2SSG"/>
    <property type="match status" value="1"/>
</dbReference>
<protein>
    <submittedName>
        <fullName evidence="3">Type II secretion system protein GspG</fullName>
    </submittedName>
</protein>
<reference evidence="3" key="1">
    <citation type="submission" date="2022-10" db="EMBL/GenBank/DDBJ databases">
        <title>Luteolibacter sp. GHJ8, whole genome shotgun sequencing project.</title>
        <authorList>
            <person name="Zhao G."/>
            <person name="Shen L."/>
        </authorList>
    </citation>
    <scope>NUCLEOTIDE SEQUENCE</scope>
    <source>
        <strain evidence="3">GHJ8</strain>
    </source>
</reference>
<comment type="caution">
    <text evidence="3">The sequence shown here is derived from an EMBL/GenBank/DDBJ whole genome shotgun (WGS) entry which is preliminary data.</text>
</comment>
<dbReference type="Gene3D" id="3.30.700.10">
    <property type="entry name" value="Glycoprotein, Type 4 Pilin"/>
    <property type="match status" value="1"/>
</dbReference>
<gene>
    <name evidence="3" type="ORF">OJ996_14165</name>
</gene>
<feature type="region of interest" description="Disordered" evidence="1">
    <location>
        <begin position="96"/>
        <end position="126"/>
    </location>
</feature>